<dbReference type="InterPro" id="IPR036052">
    <property type="entry name" value="TrpB-like_PALP_sf"/>
</dbReference>
<dbReference type="PANTHER" id="PTHR48078:SF2">
    <property type="entry name" value="CATABOLIC L-SERINE_THREONINE DEHYDRATASE"/>
    <property type="match status" value="1"/>
</dbReference>
<dbReference type="InterPro" id="IPR050147">
    <property type="entry name" value="Ser/Thr_Dehydratase"/>
</dbReference>
<dbReference type="OrthoDB" id="7773036at2759"/>
<name>A0A3N4KNJ9_9PEZI</name>
<dbReference type="GO" id="GO:0006094">
    <property type="term" value="P:gluconeogenesis"/>
    <property type="evidence" value="ECO:0007669"/>
    <property type="project" value="UniProtKB-KW"/>
</dbReference>
<evidence type="ECO:0000256" key="4">
    <source>
        <dbReference type="ARBA" id="ARBA00010869"/>
    </source>
</evidence>
<dbReference type="SUPFAM" id="SSF53686">
    <property type="entry name" value="Tryptophan synthase beta subunit-like PLP-dependent enzymes"/>
    <property type="match status" value="1"/>
</dbReference>
<dbReference type="FunFam" id="3.40.50.1100:FF:000040">
    <property type="entry name" value="L-serine dehydratase, putative"/>
    <property type="match status" value="1"/>
</dbReference>
<sequence length="350" mass="36582">MVTSDSNPSTQLRHKNLPWIRTPLLESNALSKAAGCRVFMKMDMFQPSGSFKSRGVGNLCLKAVQSRPGPIRFYSSSGGNAGLAAVTAARMLGHEATVVVPETTTELMKAKIRVAGGEVISHGASWKEADDYIQGLLEMDDQGVYCAPFDHPDIWEGNATLIDEIIDDLGGSPDAIIASVGGGGLFCGIQLGLMGHGSPDVPILAVETEGAASLNAALQAGYHVTLPAVTSIATSLGARRVAAKTYELGQRPNVKSVVLSDAQAAMGCCRLMDDERVAVEAACGVSAAAIYYGLLGKVVPNLQPDSKVVLVVCGGSNISVDMLAAYREMYGSKAIIGEVNSRDVPSSHTS</sequence>
<dbReference type="InterPro" id="IPR000634">
    <property type="entry name" value="Ser/Thr_deHydtase_PyrdxlP-BS"/>
</dbReference>
<dbReference type="PROSITE" id="PS00165">
    <property type="entry name" value="DEHYDRATASE_SER_THR"/>
    <property type="match status" value="1"/>
</dbReference>
<dbReference type="GO" id="GO:0003941">
    <property type="term" value="F:L-serine ammonia-lyase activity"/>
    <property type="evidence" value="ECO:0007669"/>
    <property type="project" value="UniProtKB-EC"/>
</dbReference>
<proteinExistence type="inferred from homology"/>
<evidence type="ECO:0000256" key="1">
    <source>
        <dbReference type="ARBA" id="ARBA00001933"/>
    </source>
</evidence>
<keyword evidence="7" id="KW-0963">Cytoplasm</keyword>
<dbReference type="GO" id="GO:0009097">
    <property type="term" value="P:isoleucine biosynthetic process"/>
    <property type="evidence" value="ECO:0007669"/>
    <property type="project" value="TreeGrafter"/>
</dbReference>
<evidence type="ECO:0000313" key="12">
    <source>
        <dbReference type="EMBL" id="RPB12107.1"/>
    </source>
</evidence>
<evidence type="ECO:0000256" key="5">
    <source>
        <dbReference type="ARBA" id="ARBA00012093"/>
    </source>
</evidence>
<dbReference type="FunCoup" id="A0A3N4KNJ9">
    <property type="interactions" value="470"/>
</dbReference>
<evidence type="ECO:0000259" key="11">
    <source>
        <dbReference type="Pfam" id="PF00291"/>
    </source>
</evidence>
<dbReference type="GO" id="GO:0030170">
    <property type="term" value="F:pyridoxal phosphate binding"/>
    <property type="evidence" value="ECO:0007669"/>
    <property type="project" value="InterPro"/>
</dbReference>
<dbReference type="InParanoid" id="A0A3N4KNJ9"/>
<dbReference type="InterPro" id="IPR001926">
    <property type="entry name" value="TrpB-like_PALP"/>
</dbReference>
<evidence type="ECO:0000256" key="10">
    <source>
        <dbReference type="ARBA" id="ARBA00049406"/>
    </source>
</evidence>
<dbReference type="STRING" id="1392247.A0A3N4KNJ9"/>
<keyword evidence="6" id="KW-0312">Gluconeogenesis</keyword>
<keyword evidence="8" id="KW-0663">Pyridoxal phosphate</keyword>
<comment type="similarity">
    <text evidence="4">Belongs to the serine/threonine dehydratase family.</text>
</comment>
<keyword evidence="9" id="KW-0456">Lyase</keyword>
<dbReference type="GO" id="GO:0006565">
    <property type="term" value="P:L-serine catabolic process"/>
    <property type="evidence" value="ECO:0007669"/>
    <property type="project" value="TreeGrafter"/>
</dbReference>
<dbReference type="GO" id="GO:0005737">
    <property type="term" value="C:cytoplasm"/>
    <property type="evidence" value="ECO:0007669"/>
    <property type="project" value="UniProtKB-SubCell"/>
</dbReference>
<keyword evidence="13" id="KW-1185">Reference proteome</keyword>
<dbReference type="PANTHER" id="PTHR48078">
    <property type="entry name" value="THREONINE DEHYDRATASE, MITOCHONDRIAL-RELATED"/>
    <property type="match status" value="1"/>
</dbReference>
<dbReference type="GO" id="GO:0006567">
    <property type="term" value="P:L-threonine catabolic process"/>
    <property type="evidence" value="ECO:0007669"/>
    <property type="project" value="TreeGrafter"/>
</dbReference>
<gene>
    <name evidence="12" type="ORF">P167DRAFT_558989</name>
</gene>
<comment type="pathway">
    <text evidence="3">Carbohydrate biosynthesis; gluconeogenesis.</text>
</comment>
<evidence type="ECO:0000256" key="7">
    <source>
        <dbReference type="ARBA" id="ARBA00022490"/>
    </source>
</evidence>
<evidence type="ECO:0000256" key="2">
    <source>
        <dbReference type="ARBA" id="ARBA00004496"/>
    </source>
</evidence>
<comment type="cofactor">
    <cofactor evidence="1">
        <name>pyridoxal 5'-phosphate</name>
        <dbReference type="ChEBI" id="CHEBI:597326"/>
    </cofactor>
</comment>
<dbReference type="GO" id="GO:0004794">
    <property type="term" value="F:threonine deaminase activity"/>
    <property type="evidence" value="ECO:0007669"/>
    <property type="project" value="TreeGrafter"/>
</dbReference>
<evidence type="ECO:0000256" key="6">
    <source>
        <dbReference type="ARBA" id="ARBA00022432"/>
    </source>
</evidence>
<dbReference type="AlphaFoldDB" id="A0A3N4KNJ9"/>
<protein>
    <recommendedName>
        <fullName evidence="5">L-serine ammonia-lyase</fullName>
        <ecNumber evidence="5">4.3.1.17</ecNumber>
    </recommendedName>
</protein>
<comment type="subcellular location">
    <subcellularLocation>
        <location evidence="2">Cytoplasm</location>
    </subcellularLocation>
</comment>
<evidence type="ECO:0000256" key="9">
    <source>
        <dbReference type="ARBA" id="ARBA00023239"/>
    </source>
</evidence>
<reference evidence="12 13" key="1">
    <citation type="journal article" date="2018" name="Nat. Ecol. Evol.">
        <title>Pezizomycetes genomes reveal the molecular basis of ectomycorrhizal truffle lifestyle.</title>
        <authorList>
            <person name="Murat C."/>
            <person name="Payen T."/>
            <person name="Noel B."/>
            <person name="Kuo A."/>
            <person name="Morin E."/>
            <person name="Chen J."/>
            <person name="Kohler A."/>
            <person name="Krizsan K."/>
            <person name="Balestrini R."/>
            <person name="Da Silva C."/>
            <person name="Montanini B."/>
            <person name="Hainaut M."/>
            <person name="Levati E."/>
            <person name="Barry K.W."/>
            <person name="Belfiori B."/>
            <person name="Cichocki N."/>
            <person name="Clum A."/>
            <person name="Dockter R.B."/>
            <person name="Fauchery L."/>
            <person name="Guy J."/>
            <person name="Iotti M."/>
            <person name="Le Tacon F."/>
            <person name="Lindquist E.A."/>
            <person name="Lipzen A."/>
            <person name="Malagnac F."/>
            <person name="Mello A."/>
            <person name="Molinier V."/>
            <person name="Miyauchi S."/>
            <person name="Poulain J."/>
            <person name="Riccioni C."/>
            <person name="Rubini A."/>
            <person name="Sitrit Y."/>
            <person name="Splivallo R."/>
            <person name="Traeger S."/>
            <person name="Wang M."/>
            <person name="Zifcakova L."/>
            <person name="Wipf D."/>
            <person name="Zambonelli A."/>
            <person name="Paolocci F."/>
            <person name="Nowrousian M."/>
            <person name="Ottonello S."/>
            <person name="Baldrian P."/>
            <person name="Spatafora J.W."/>
            <person name="Henrissat B."/>
            <person name="Nagy L.G."/>
            <person name="Aury J.M."/>
            <person name="Wincker P."/>
            <person name="Grigoriev I.V."/>
            <person name="Bonfante P."/>
            <person name="Martin F.M."/>
        </authorList>
    </citation>
    <scope>NUCLEOTIDE SEQUENCE [LARGE SCALE GENOMIC DNA]</scope>
    <source>
        <strain evidence="12 13">CCBAS932</strain>
    </source>
</reference>
<dbReference type="CDD" id="cd06448">
    <property type="entry name" value="L-Ser-dehyd"/>
    <property type="match status" value="1"/>
</dbReference>
<dbReference type="Gene3D" id="3.40.50.1100">
    <property type="match status" value="2"/>
</dbReference>
<evidence type="ECO:0000313" key="13">
    <source>
        <dbReference type="Proteomes" id="UP000277580"/>
    </source>
</evidence>
<accession>A0A3N4KNJ9</accession>
<dbReference type="EMBL" id="ML119131">
    <property type="protein sequence ID" value="RPB12107.1"/>
    <property type="molecule type" value="Genomic_DNA"/>
</dbReference>
<dbReference type="EC" id="4.3.1.17" evidence="5"/>
<dbReference type="Proteomes" id="UP000277580">
    <property type="component" value="Unassembled WGS sequence"/>
</dbReference>
<evidence type="ECO:0000256" key="8">
    <source>
        <dbReference type="ARBA" id="ARBA00022898"/>
    </source>
</evidence>
<evidence type="ECO:0000256" key="3">
    <source>
        <dbReference type="ARBA" id="ARBA00004742"/>
    </source>
</evidence>
<feature type="domain" description="Tryptophan synthase beta chain-like PALP" evidence="11">
    <location>
        <begin position="20"/>
        <end position="314"/>
    </location>
</feature>
<dbReference type="Pfam" id="PF00291">
    <property type="entry name" value="PALP"/>
    <property type="match status" value="1"/>
</dbReference>
<comment type="catalytic activity">
    <reaction evidence="10">
        <text>L-serine = pyruvate + NH4(+)</text>
        <dbReference type="Rhea" id="RHEA:19169"/>
        <dbReference type="ChEBI" id="CHEBI:15361"/>
        <dbReference type="ChEBI" id="CHEBI:28938"/>
        <dbReference type="ChEBI" id="CHEBI:33384"/>
        <dbReference type="EC" id="4.3.1.17"/>
    </reaction>
</comment>
<organism evidence="12 13">
    <name type="scientific">Morchella conica CCBAS932</name>
    <dbReference type="NCBI Taxonomy" id="1392247"/>
    <lineage>
        <taxon>Eukaryota</taxon>
        <taxon>Fungi</taxon>
        <taxon>Dikarya</taxon>
        <taxon>Ascomycota</taxon>
        <taxon>Pezizomycotina</taxon>
        <taxon>Pezizomycetes</taxon>
        <taxon>Pezizales</taxon>
        <taxon>Morchellaceae</taxon>
        <taxon>Morchella</taxon>
    </lineage>
</organism>